<dbReference type="AlphaFoldDB" id="A0A3B0TIR7"/>
<name>A0A3B0TIR7_9ZZZZ</name>
<dbReference type="InterPro" id="IPR041527">
    <property type="entry name" value="YhcG_N"/>
</dbReference>
<accession>A0A3B0TIR7</accession>
<reference evidence="2" key="1">
    <citation type="submission" date="2018-06" db="EMBL/GenBank/DDBJ databases">
        <authorList>
            <person name="Zhirakovskaya E."/>
        </authorList>
    </citation>
    <scope>NUCLEOTIDE SEQUENCE</scope>
</reference>
<dbReference type="PANTHER" id="PTHR30547">
    <property type="entry name" value="UNCHARACTERIZED PROTEIN YHCG-RELATED"/>
    <property type="match status" value="1"/>
</dbReference>
<evidence type="ECO:0000259" key="1">
    <source>
        <dbReference type="Pfam" id="PF17761"/>
    </source>
</evidence>
<dbReference type="EMBL" id="UOEL01000153">
    <property type="protein sequence ID" value="VAW18561.1"/>
    <property type="molecule type" value="Genomic_DNA"/>
</dbReference>
<feature type="domain" description="YhcG N-terminal" evidence="1">
    <location>
        <begin position="14"/>
        <end position="103"/>
    </location>
</feature>
<dbReference type="Pfam" id="PF17761">
    <property type="entry name" value="DUF1016_N"/>
    <property type="match status" value="1"/>
</dbReference>
<evidence type="ECO:0000313" key="2">
    <source>
        <dbReference type="EMBL" id="VAW18561.1"/>
    </source>
</evidence>
<sequence>MKNSTDHSMFYSQIFDLLKTARSQAVRTINQTMVRTYFEIGRIIVEEEQEGKPRATYGKQLLKELSSRLTTEFRKGFSVDNLENMRRFFTIYIKSETLSRISQKGQITAYPNEA</sequence>
<gene>
    <name evidence="2" type="ORF">MNBD_BACTEROID03-1315</name>
</gene>
<dbReference type="InterPro" id="IPR053148">
    <property type="entry name" value="PD-DEXK-like_domain"/>
</dbReference>
<dbReference type="PANTHER" id="PTHR30547:SF5">
    <property type="entry name" value="NUCLEASE YHCG-RELATED"/>
    <property type="match status" value="1"/>
</dbReference>
<protein>
    <recommendedName>
        <fullName evidence="1">YhcG N-terminal domain-containing protein</fullName>
    </recommendedName>
</protein>
<organism evidence="2">
    <name type="scientific">hydrothermal vent metagenome</name>
    <dbReference type="NCBI Taxonomy" id="652676"/>
    <lineage>
        <taxon>unclassified sequences</taxon>
        <taxon>metagenomes</taxon>
        <taxon>ecological metagenomes</taxon>
    </lineage>
</organism>
<proteinExistence type="predicted"/>